<comment type="caution">
    <text evidence="11">The sequence shown here is derived from an EMBL/GenBank/DDBJ whole genome shotgun (WGS) entry which is preliminary data.</text>
</comment>
<feature type="domain" description="Importin subunit beta-1/Transportin-1-like TPR repeats" evidence="10">
    <location>
        <begin position="295"/>
        <end position="605"/>
    </location>
</feature>
<comment type="subcellular location">
    <subcellularLocation>
        <location evidence="2">Cytoplasm</location>
    </subcellularLocation>
    <subcellularLocation>
        <location evidence="1">Nucleus</location>
    </subcellularLocation>
</comment>
<dbReference type="STRING" id="299123.ENSLSDP00000002331"/>
<comment type="similarity">
    <text evidence="3">Belongs to the importin beta family. Importin beta-1 subfamily.</text>
</comment>
<evidence type="ECO:0000256" key="3">
    <source>
        <dbReference type="ARBA" id="ARBA00010907"/>
    </source>
</evidence>
<dbReference type="FunFam" id="1.25.10.10:FF:000027">
    <property type="entry name" value="Importin subunit beta-1"/>
    <property type="match status" value="1"/>
</dbReference>
<keyword evidence="6" id="KW-0677">Repeat</keyword>
<evidence type="ECO:0000259" key="10">
    <source>
        <dbReference type="Pfam" id="PF25574"/>
    </source>
</evidence>
<accession>A0A218UBV2</accession>
<dbReference type="SUPFAM" id="SSF48371">
    <property type="entry name" value="ARM repeat"/>
    <property type="match status" value="1"/>
</dbReference>
<evidence type="ECO:0000256" key="2">
    <source>
        <dbReference type="ARBA" id="ARBA00004496"/>
    </source>
</evidence>
<keyword evidence="5" id="KW-0963">Cytoplasm</keyword>
<evidence type="ECO:0000256" key="1">
    <source>
        <dbReference type="ARBA" id="ARBA00004123"/>
    </source>
</evidence>
<evidence type="ECO:0000256" key="4">
    <source>
        <dbReference type="ARBA" id="ARBA00022448"/>
    </source>
</evidence>
<keyword evidence="4" id="KW-0813">Transport</keyword>
<dbReference type="PROSITE" id="PS50077">
    <property type="entry name" value="HEAT_REPEAT"/>
    <property type="match status" value="1"/>
</dbReference>
<feature type="repeat" description="HEAT" evidence="9">
    <location>
        <begin position="253"/>
        <end position="290"/>
    </location>
</feature>
<keyword evidence="7" id="KW-0653">Protein transport</keyword>
<dbReference type="InterPro" id="IPR058584">
    <property type="entry name" value="IMB1_TNPO1-like_TPR"/>
</dbReference>
<dbReference type="PANTHER" id="PTHR10527">
    <property type="entry name" value="IMPORTIN BETA"/>
    <property type="match status" value="1"/>
</dbReference>
<evidence type="ECO:0000256" key="5">
    <source>
        <dbReference type="ARBA" id="ARBA00022490"/>
    </source>
</evidence>
<keyword evidence="8" id="KW-0539">Nucleus</keyword>
<dbReference type="Pfam" id="PF25574">
    <property type="entry name" value="TPR_IMB1"/>
    <property type="match status" value="1"/>
</dbReference>
<dbReference type="InterPro" id="IPR040122">
    <property type="entry name" value="Importin_beta"/>
</dbReference>
<organism evidence="11 12">
    <name type="scientific">Lonchura striata</name>
    <name type="common">white-rumped munia</name>
    <dbReference type="NCBI Taxonomy" id="40157"/>
    <lineage>
        <taxon>Eukaryota</taxon>
        <taxon>Metazoa</taxon>
        <taxon>Chordata</taxon>
        <taxon>Craniata</taxon>
        <taxon>Vertebrata</taxon>
        <taxon>Euteleostomi</taxon>
        <taxon>Archelosauria</taxon>
        <taxon>Archosauria</taxon>
        <taxon>Dinosauria</taxon>
        <taxon>Saurischia</taxon>
        <taxon>Theropoda</taxon>
        <taxon>Coelurosauria</taxon>
        <taxon>Aves</taxon>
        <taxon>Neognathae</taxon>
        <taxon>Neoaves</taxon>
        <taxon>Telluraves</taxon>
        <taxon>Australaves</taxon>
        <taxon>Passeriformes</taxon>
        <taxon>Passeroidea</taxon>
        <taxon>Estrildidae</taxon>
        <taxon>Estrildinae</taxon>
        <taxon>Lonchura</taxon>
    </lineage>
</organism>
<name>A0A218UBV2_9PASE</name>
<dbReference type="GO" id="GO:0006606">
    <property type="term" value="P:protein import into nucleus"/>
    <property type="evidence" value="ECO:0007669"/>
    <property type="project" value="InterPro"/>
</dbReference>
<keyword evidence="12" id="KW-1185">Reference proteome</keyword>
<dbReference type="InterPro" id="IPR011989">
    <property type="entry name" value="ARM-like"/>
</dbReference>
<protein>
    <submittedName>
        <fullName evidence="11">Importin subunit beta-1</fullName>
    </submittedName>
</protein>
<dbReference type="Proteomes" id="UP000197619">
    <property type="component" value="Unassembled WGS sequence"/>
</dbReference>
<gene>
    <name evidence="11" type="primary">KPNB1</name>
    <name evidence="11" type="ORF">RLOC_00003075</name>
</gene>
<dbReference type="InterPro" id="IPR016024">
    <property type="entry name" value="ARM-type_fold"/>
</dbReference>
<dbReference type="InterPro" id="IPR021133">
    <property type="entry name" value="HEAT_type_2"/>
</dbReference>
<proteinExistence type="inferred from homology"/>
<reference evidence="11 12" key="1">
    <citation type="submission" date="2017-05" db="EMBL/GenBank/DDBJ databases">
        <title>Genome of assembly of the Bengalese finch, Lonchura striata domestica.</title>
        <authorList>
            <person name="Colquitt B.M."/>
            <person name="Brainard M.S."/>
        </authorList>
    </citation>
    <scope>NUCLEOTIDE SEQUENCE [LARGE SCALE GENOMIC DNA]</scope>
    <source>
        <strain evidence="11">White83orange57</strain>
    </source>
</reference>
<dbReference type="SMART" id="SM00185">
    <property type="entry name" value="ARM"/>
    <property type="match status" value="3"/>
</dbReference>
<evidence type="ECO:0000256" key="7">
    <source>
        <dbReference type="ARBA" id="ARBA00022927"/>
    </source>
</evidence>
<sequence>MNQWPELIPQLVANVTNQHSTEHMKESTLEAIGYICQDIDPEQLQDKSNEILTAIIQGMRKEEPSNNVKLAATNALLNSLEFTKANFDKEVRVAALQNLVKIMSLYYQYMETYMGPALFAITIEAMKSDIDEVALQGIEFWSNAAEQGRPPEHTSKFYAKGALQYLVPILTQTLTKQDENDDDDDWNPCKAAGVCLMLLATCCEDDIVPHVLPFIKEHIKNPDWRYRDAAVMAFGCILEGPEPNQLKPLVIQAMPTLIELMKDPSVVVRDTTAWTVGRICEMLPEAAINDIYLAPLLQCLMEGLSAEPRVATNVCWAFSSLAEAAYEAADVADDQEEPATYCLSSSFELIVQKLLETADRPDGHQNNLRSSAYESLMEIVKNSAKDCYPAVQKTTLVIMERLQQVLQMESHIQSTSDRIQFNDLQSLLCATLQNVLRKVQHQDALQISDVVMASLLRMFQSTAGSGGVQEDALMAVSTLVEVLGGEFLKYMDAFKPFLGIGLKNYAEYQSNILPFCDEVMQLLLENLGNENVHRSVKPQILSVFGDIALAIGGEFKKYLDVVLNTLQQASQAQSDYDMVDYLNELREGCLEAYTGIIQGLKGDQENSDYDMVDYLNELREGCLEAYTGIIQGLKGDQENVHPDVMLVQPRVEFILSYIDHIAGDEDHTDGVVACAAGLIGDLCTAFGKDVLKLVEARPMIHELLTEGRRSKTNKTKTLATWAT</sequence>
<feature type="non-terminal residue" evidence="11">
    <location>
        <position position="723"/>
    </location>
</feature>
<dbReference type="Pfam" id="PF13513">
    <property type="entry name" value="HEAT_EZ"/>
    <property type="match status" value="1"/>
</dbReference>
<evidence type="ECO:0000313" key="12">
    <source>
        <dbReference type="Proteomes" id="UP000197619"/>
    </source>
</evidence>
<dbReference type="AlphaFoldDB" id="A0A218UBV2"/>
<evidence type="ECO:0000256" key="8">
    <source>
        <dbReference type="ARBA" id="ARBA00023242"/>
    </source>
</evidence>
<evidence type="ECO:0000256" key="9">
    <source>
        <dbReference type="PROSITE-ProRule" id="PRU00103"/>
    </source>
</evidence>
<evidence type="ECO:0000313" key="11">
    <source>
        <dbReference type="EMBL" id="OWK51088.1"/>
    </source>
</evidence>
<dbReference type="EMBL" id="MUZQ01000467">
    <property type="protein sequence ID" value="OWK51088.1"/>
    <property type="molecule type" value="Genomic_DNA"/>
</dbReference>
<dbReference type="InterPro" id="IPR000225">
    <property type="entry name" value="Armadillo"/>
</dbReference>
<dbReference type="Gene3D" id="1.25.10.10">
    <property type="entry name" value="Leucine-rich Repeat Variant"/>
    <property type="match status" value="2"/>
</dbReference>
<evidence type="ECO:0000256" key="6">
    <source>
        <dbReference type="ARBA" id="ARBA00022737"/>
    </source>
</evidence>
<dbReference type="GO" id="GO:0005737">
    <property type="term" value="C:cytoplasm"/>
    <property type="evidence" value="ECO:0007669"/>
    <property type="project" value="UniProtKB-SubCell"/>
</dbReference>